<reference evidence="1 2" key="1">
    <citation type="submission" date="2014-02" db="EMBL/GenBank/DDBJ databases">
        <title>The genome sequence of Colletotrichum simmondsii CBS122122.</title>
        <authorList>
            <person name="Baroncelli R."/>
            <person name="Thon M.R."/>
        </authorList>
    </citation>
    <scope>NUCLEOTIDE SEQUENCE [LARGE SCALE GENOMIC DNA]</scope>
    <source>
        <strain evidence="1 2">CBS122122</strain>
    </source>
</reference>
<keyword evidence="2" id="KW-1185">Reference proteome</keyword>
<comment type="caution">
    <text evidence="1">The sequence shown here is derived from an EMBL/GenBank/DDBJ whole genome shotgun (WGS) entry which is preliminary data.</text>
</comment>
<dbReference type="Proteomes" id="UP000070328">
    <property type="component" value="Unassembled WGS sequence"/>
</dbReference>
<dbReference type="AlphaFoldDB" id="A0A135SXZ5"/>
<sequence length="185" mass="21368">MPAYSRDDLKLFTAEENGEVSDRPMRSVIDANIRDFHQAIDEEQWDTAKIYLSEDAKLVERLDRPGSIYNGANSVIQYYKDSRDAHERTVIKALVVDRGRAFCGLESFWIETHDKSEAATKAASEFRRMRKVCIFDVDAKYLVKRIEFRDTDQEIITIGGGLKEMRDAVRESKKDVVVMEENFGF</sequence>
<protein>
    <recommendedName>
        <fullName evidence="3">SnoaL-like domain-containing protein</fullName>
    </recommendedName>
</protein>
<organism evidence="1 2">
    <name type="scientific">Colletotrichum simmondsii</name>
    <dbReference type="NCBI Taxonomy" id="703756"/>
    <lineage>
        <taxon>Eukaryota</taxon>
        <taxon>Fungi</taxon>
        <taxon>Dikarya</taxon>
        <taxon>Ascomycota</taxon>
        <taxon>Pezizomycotina</taxon>
        <taxon>Sordariomycetes</taxon>
        <taxon>Hypocreomycetidae</taxon>
        <taxon>Glomerellales</taxon>
        <taxon>Glomerellaceae</taxon>
        <taxon>Colletotrichum</taxon>
        <taxon>Colletotrichum acutatum species complex</taxon>
    </lineage>
</organism>
<evidence type="ECO:0000313" key="2">
    <source>
        <dbReference type="Proteomes" id="UP000070328"/>
    </source>
</evidence>
<gene>
    <name evidence="1" type="ORF">CSIM01_08494</name>
</gene>
<proteinExistence type="predicted"/>
<evidence type="ECO:0008006" key="3">
    <source>
        <dbReference type="Google" id="ProtNLM"/>
    </source>
</evidence>
<name>A0A135SXZ5_9PEZI</name>
<dbReference type="EMBL" id="JFBX01000361">
    <property type="protein sequence ID" value="KXH40766.1"/>
    <property type="molecule type" value="Genomic_DNA"/>
</dbReference>
<accession>A0A135SXZ5</accession>
<dbReference type="OrthoDB" id="4806180at2759"/>
<evidence type="ECO:0000313" key="1">
    <source>
        <dbReference type="EMBL" id="KXH40766.1"/>
    </source>
</evidence>